<dbReference type="InterPro" id="IPR000792">
    <property type="entry name" value="Tscrpt_reg_LuxR_C"/>
</dbReference>
<keyword evidence="2" id="KW-0238">DNA-binding</keyword>
<evidence type="ECO:0000256" key="2">
    <source>
        <dbReference type="ARBA" id="ARBA00023125"/>
    </source>
</evidence>
<dbReference type="Proteomes" id="UP001597124">
    <property type="component" value="Unassembled WGS sequence"/>
</dbReference>
<dbReference type="PANTHER" id="PTHR44688:SF16">
    <property type="entry name" value="DNA-BINDING TRANSCRIPTIONAL ACTIVATOR DEVR_DOSR"/>
    <property type="match status" value="1"/>
</dbReference>
<evidence type="ECO:0000259" key="4">
    <source>
        <dbReference type="PROSITE" id="PS50043"/>
    </source>
</evidence>
<gene>
    <name evidence="5" type="ORF">ACFQ00_13130</name>
</gene>
<evidence type="ECO:0000256" key="1">
    <source>
        <dbReference type="ARBA" id="ARBA00023015"/>
    </source>
</evidence>
<dbReference type="InterPro" id="IPR016032">
    <property type="entry name" value="Sig_transdc_resp-reg_C-effctor"/>
</dbReference>
<keyword evidence="3" id="KW-0804">Transcription</keyword>
<dbReference type="PROSITE" id="PS50043">
    <property type="entry name" value="HTH_LUXR_2"/>
    <property type="match status" value="2"/>
</dbReference>
<dbReference type="PROSITE" id="PS00622">
    <property type="entry name" value="HTH_LUXR_1"/>
    <property type="match status" value="1"/>
</dbReference>
<dbReference type="SMART" id="SM00421">
    <property type="entry name" value="HTH_LUXR"/>
    <property type="match status" value="2"/>
</dbReference>
<reference evidence="6" key="1">
    <citation type="journal article" date="2019" name="Int. J. Syst. Evol. Microbiol.">
        <title>The Global Catalogue of Microorganisms (GCM) 10K type strain sequencing project: providing services to taxonomists for standard genome sequencing and annotation.</title>
        <authorList>
            <consortium name="The Broad Institute Genomics Platform"/>
            <consortium name="The Broad Institute Genome Sequencing Center for Infectious Disease"/>
            <person name="Wu L."/>
            <person name="Ma J."/>
        </authorList>
    </citation>
    <scope>NUCLEOTIDE SEQUENCE [LARGE SCALE GENOMIC DNA]</scope>
    <source>
        <strain evidence="6">CCUG 52537</strain>
    </source>
</reference>
<proteinExistence type="predicted"/>
<name>A0ABW3C5P6_SPHXN</name>
<evidence type="ECO:0000313" key="6">
    <source>
        <dbReference type="Proteomes" id="UP001597124"/>
    </source>
</evidence>
<protein>
    <submittedName>
        <fullName evidence="5">LuxR C-terminal-related transcriptional regulator</fullName>
    </submittedName>
</protein>
<feature type="domain" description="HTH luxR-type" evidence="4">
    <location>
        <begin position="364"/>
        <end position="429"/>
    </location>
</feature>
<accession>A0ABW3C5P6</accession>
<dbReference type="Pfam" id="PF00196">
    <property type="entry name" value="GerE"/>
    <property type="match status" value="2"/>
</dbReference>
<dbReference type="PANTHER" id="PTHR44688">
    <property type="entry name" value="DNA-BINDING TRANSCRIPTIONAL ACTIVATOR DEVR_DOSR"/>
    <property type="match status" value="1"/>
</dbReference>
<organism evidence="5 6">
    <name type="scientific">Sphingosinicella xenopeptidilytica</name>
    <dbReference type="NCBI Taxonomy" id="364098"/>
    <lineage>
        <taxon>Bacteria</taxon>
        <taxon>Pseudomonadati</taxon>
        <taxon>Pseudomonadota</taxon>
        <taxon>Alphaproteobacteria</taxon>
        <taxon>Sphingomonadales</taxon>
        <taxon>Sphingosinicellaceae</taxon>
        <taxon>Sphingosinicella</taxon>
    </lineage>
</organism>
<dbReference type="InterPro" id="IPR036388">
    <property type="entry name" value="WH-like_DNA-bd_sf"/>
</dbReference>
<dbReference type="SUPFAM" id="SSF55781">
    <property type="entry name" value="GAF domain-like"/>
    <property type="match status" value="1"/>
</dbReference>
<dbReference type="SUPFAM" id="SSF46894">
    <property type="entry name" value="C-terminal effector domain of the bipartite response regulators"/>
    <property type="match status" value="2"/>
</dbReference>
<dbReference type="EMBL" id="JBHTIK010000008">
    <property type="protein sequence ID" value="MFD0849273.1"/>
    <property type="molecule type" value="Genomic_DNA"/>
</dbReference>
<dbReference type="Gene3D" id="1.10.10.10">
    <property type="entry name" value="Winged helix-like DNA-binding domain superfamily/Winged helix DNA-binding domain"/>
    <property type="match status" value="2"/>
</dbReference>
<dbReference type="RefSeq" id="WP_381491558.1">
    <property type="nucleotide sequence ID" value="NZ_JBHTIK010000008.1"/>
</dbReference>
<keyword evidence="6" id="KW-1185">Reference proteome</keyword>
<feature type="domain" description="HTH luxR-type" evidence="4">
    <location>
        <begin position="299"/>
        <end position="364"/>
    </location>
</feature>
<evidence type="ECO:0000256" key="3">
    <source>
        <dbReference type="ARBA" id="ARBA00023163"/>
    </source>
</evidence>
<evidence type="ECO:0000313" key="5">
    <source>
        <dbReference type="EMBL" id="MFD0849273.1"/>
    </source>
</evidence>
<comment type="caution">
    <text evidence="5">The sequence shown here is derived from an EMBL/GenBank/DDBJ whole genome shotgun (WGS) entry which is preliminary data.</text>
</comment>
<keyword evidence="1" id="KW-0805">Transcription regulation</keyword>
<dbReference type="PRINTS" id="PR00038">
    <property type="entry name" value="HTHLUXR"/>
</dbReference>
<sequence>MVTALQTAEYRQILSIGADVLKCHGTDELIEAMMPRLSSLLACKSMFIAVTHSRQWAWQNLHSVGLDQEFPLLMERMYQQDPGRTALMRSQSRRRTGILNSDMIWPSAREPRDAYYTALYKPRDIRHALALSIPTDDDLFATIVMHRSHRDGHFSTRDEQVALALLPFLKGGIERICYREREAQGTWLLEQLRREYRERDLLILNDQLDPVARWPQQSPLLQQLLADIRRSSRQPPLFAPDLAALCRQSLAGSGDDRQQHRLGSDGHALDVVLSRYRQGQRTLLVISAPSNAAQDSNRDAIAFSRLTPRETLVARQAAHGARNDDIAHDLGIASSTVAHHLSAVRRKTGQRTRWQLGITPALLDRVSLLPLGRRQKQILHARLLGKTVRAIADDLKISDTTVRNHLCMTYRRLGVSGLRGVLAHLSAEASSL</sequence>